<dbReference type="InterPro" id="IPR008936">
    <property type="entry name" value="Rho_GTPase_activation_prot"/>
</dbReference>
<feature type="compositionally biased region" description="Basic and acidic residues" evidence="2">
    <location>
        <begin position="186"/>
        <end position="207"/>
    </location>
</feature>
<dbReference type="RefSeq" id="XP_014672331.1">
    <property type="nucleotide sequence ID" value="XM_014816845.1"/>
</dbReference>
<dbReference type="Pfam" id="PF00620">
    <property type="entry name" value="RhoGAP"/>
    <property type="match status" value="1"/>
</dbReference>
<dbReference type="PANTHER" id="PTHR15904:SF17">
    <property type="entry name" value="RHO-GAP DOMAIN-CONTAINING PROTEIN"/>
    <property type="match status" value="1"/>
</dbReference>
<feature type="compositionally biased region" description="Basic and acidic residues" evidence="2">
    <location>
        <begin position="928"/>
        <end position="938"/>
    </location>
</feature>
<dbReference type="GeneID" id="106812857"/>
<dbReference type="CDD" id="cd00159">
    <property type="entry name" value="RhoGAP"/>
    <property type="match status" value="1"/>
</dbReference>
<comment type="similarity">
    <text evidence="1">Belongs to the FAM13 family.</text>
</comment>
<feature type="compositionally biased region" description="Low complexity" evidence="2">
    <location>
        <begin position="702"/>
        <end position="713"/>
    </location>
</feature>
<gene>
    <name evidence="5" type="primary">LOC106812857</name>
</gene>
<keyword evidence="4" id="KW-1185">Reference proteome</keyword>
<feature type="region of interest" description="Disordered" evidence="2">
    <location>
        <begin position="179"/>
        <end position="268"/>
    </location>
</feature>
<protein>
    <submittedName>
        <fullName evidence="5">Uncharacterized protein LOC106812857</fullName>
    </submittedName>
</protein>
<feature type="compositionally biased region" description="Basic and acidic residues" evidence="2">
    <location>
        <begin position="215"/>
        <end position="268"/>
    </location>
</feature>
<dbReference type="Gene3D" id="1.10.555.10">
    <property type="entry name" value="Rho GTPase activation protein"/>
    <property type="match status" value="1"/>
</dbReference>
<proteinExistence type="inferred from homology"/>
<dbReference type="InterPro" id="IPR039102">
    <property type="entry name" value="FAM13"/>
</dbReference>
<dbReference type="Pfam" id="PF26116">
    <property type="entry name" value="FAM13A"/>
    <property type="match status" value="1"/>
</dbReference>
<feature type="compositionally biased region" description="Low complexity" evidence="2">
    <location>
        <begin position="652"/>
        <end position="668"/>
    </location>
</feature>
<reference evidence="5" key="1">
    <citation type="submission" date="2025-08" db="UniProtKB">
        <authorList>
            <consortium name="RefSeq"/>
        </authorList>
    </citation>
    <scope>IDENTIFICATION</scope>
</reference>
<feature type="compositionally biased region" description="Basic and acidic residues" evidence="2">
    <location>
        <begin position="458"/>
        <end position="491"/>
    </location>
</feature>
<feature type="region of interest" description="Disordered" evidence="2">
    <location>
        <begin position="928"/>
        <end position="948"/>
    </location>
</feature>
<dbReference type="InterPro" id="IPR000198">
    <property type="entry name" value="RhoGAP_dom"/>
</dbReference>
<accession>A0ABM1EJG0</accession>
<dbReference type="Proteomes" id="UP000695022">
    <property type="component" value="Unplaced"/>
</dbReference>
<name>A0ABM1EJG0_PRICU</name>
<evidence type="ECO:0000256" key="2">
    <source>
        <dbReference type="SAM" id="MobiDB-lite"/>
    </source>
</evidence>
<evidence type="ECO:0000256" key="1">
    <source>
        <dbReference type="ARBA" id="ARBA00007549"/>
    </source>
</evidence>
<feature type="region of interest" description="Disordered" evidence="2">
    <location>
        <begin position="702"/>
        <end position="726"/>
    </location>
</feature>
<dbReference type="PANTHER" id="PTHR15904">
    <property type="entry name" value="FAM13"/>
    <property type="match status" value="1"/>
</dbReference>
<dbReference type="InterPro" id="IPR059029">
    <property type="entry name" value="FAM13A_dom"/>
</dbReference>
<organism evidence="4 5">
    <name type="scientific">Priapulus caudatus</name>
    <name type="common">Priapulid worm</name>
    <dbReference type="NCBI Taxonomy" id="37621"/>
    <lineage>
        <taxon>Eukaryota</taxon>
        <taxon>Metazoa</taxon>
        <taxon>Ecdysozoa</taxon>
        <taxon>Scalidophora</taxon>
        <taxon>Priapulida</taxon>
        <taxon>Priapulimorpha</taxon>
        <taxon>Priapulimorphida</taxon>
        <taxon>Priapulidae</taxon>
        <taxon>Priapulus</taxon>
    </lineage>
</organism>
<feature type="compositionally biased region" description="Low complexity" evidence="2">
    <location>
        <begin position="616"/>
        <end position="635"/>
    </location>
</feature>
<sequence length="1158" mass="126679">MKPKKKPHWFYTSYAPAVNQGELASSVDVCRNLVRLLPVENYCLLEYLVAFLLEVAQHEATNKMSATALAIVFGPNVFRCSVGLDGLKEQHLANQIVCSFIEHPDSLFPGLQQQPARPPTQSSLAKVTRPASLTVVTGEEEMRAGAIVARGNTETREGGAAAATPGGQQLMVVASWQTDGASGSEGHLETREAHVEADQTHGKETHGETGAAHGETAEARVETRETHDNEGRVETGEARVETREARVETREARVETRETHDNNEGRVETRKTHIETLKTHDNEGRVETGEARVETSKTHDNEGRVETGEARVETSETHETGEARVETSETHDNKGRVETGEARVETSETHDNEGRVETRKTHDNEARVETRKTHDNESRLRRTARQAAAAAGSGGIKAAFQCSSSSGERRHQGCTPITFFGYRISDDIDADHDPPAARVSGKVTAAQPLSHACHEASRKLGDARELTPGEREARKPAATSRHEMAPEDRVAVEPAPGGRSSCESTPTDEESTPVKYVDEVLTPGGHVRRFSVEREVAVSQRRRASAVAGRMFDRVRNNSMKQTTSRDSGVVTAIPPPPAQTHVHSASQEVCPTDLLATWDRPTWITPTSEAPPTPTLLAKAPPTPTPLAKVPPTTSSSAKVLDTATLPAEPPSIAAPAEAPPISTLPAEAPPIAAPAEAPSIATLPAEAPSIAAPAEAPSIAAPTEAPPTTTTNGQHQREGMHQHQLQLDLEQQHWDGVEHGGWNGSVSAAARTHRHGHGHHTRKSAVYRYTVREQEYEADAKPSHAFLDIHHQSSLDAGSPSLSKVAPPFMPALDLTILHEHGDGSDPIPMDGNTVSLRGRYICAGNDAALVSPRATQLAYPSHGDKLSRPDIKKYLSELTKTKRELKSLKEEYHISRFGVMPKVGVVADVKPSVDRTFTSTIKKLEENRKDGDRPSALDSMSRGQVQDEKLSMQKALLNYEHIHGRPRSKQDKVLMRPLYDRYRHIKRMLAQPSPDLTELQPILEDADEDCPMVFTPADAKLSWQASAVSLEDEEGATVQCMTPTSIGRDDRDGVSPVKEQRALFSMRGAASLEGNLHEASMAELMSEQQLCKAEKKQLRSKLHGFEQGFLEMCGRKVQREDRGNMQLEYQCYKTVKAKLRLLEALLSKHERTMTL</sequence>
<feature type="region of interest" description="Disordered" evidence="2">
    <location>
        <begin position="605"/>
        <end position="670"/>
    </location>
</feature>
<dbReference type="PROSITE" id="PS50238">
    <property type="entry name" value="RHOGAP"/>
    <property type="match status" value="1"/>
</dbReference>
<feature type="region of interest" description="Disordered" evidence="2">
    <location>
        <begin position="458"/>
        <end position="513"/>
    </location>
</feature>
<feature type="domain" description="Rho-GAP" evidence="3">
    <location>
        <begin position="1"/>
        <end position="108"/>
    </location>
</feature>
<dbReference type="SUPFAM" id="SSF48350">
    <property type="entry name" value="GTPase activation domain, GAP"/>
    <property type="match status" value="1"/>
</dbReference>
<evidence type="ECO:0000313" key="4">
    <source>
        <dbReference type="Proteomes" id="UP000695022"/>
    </source>
</evidence>
<evidence type="ECO:0000259" key="3">
    <source>
        <dbReference type="PROSITE" id="PS50238"/>
    </source>
</evidence>
<evidence type="ECO:0000313" key="5">
    <source>
        <dbReference type="RefSeq" id="XP_014672331.1"/>
    </source>
</evidence>
<feature type="region of interest" description="Disordered" evidence="2">
    <location>
        <begin position="283"/>
        <end position="379"/>
    </location>
</feature>